<reference evidence="1" key="1">
    <citation type="journal article" date="2022" name="bioRxiv">
        <title>Population genetic analysis of Ophidiomyces ophidiicola, the causative agent of snake fungal disease, indicates recent introductions to the USA.</title>
        <authorList>
            <person name="Ladner J.T."/>
            <person name="Palmer J.M."/>
            <person name="Ettinger C.L."/>
            <person name="Stajich J.E."/>
            <person name="Farrell T.M."/>
            <person name="Glorioso B.M."/>
            <person name="Lawson B."/>
            <person name="Price S.J."/>
            <person name="Stengle A.G."/>
            <person name="Grear D.A."/>
            <person name="Lorch J.M."/>
        </authorList>
    </citation>
    <scope>NUCLEOTIDE SEQUENCE</scope>
    <source>
        <strain evidence="1">NWHC 24266-5</strain>
    </source>
</reference>
<proteinExistence type="predicted"/>
<name>A0ACB8UQB5_9EURO</name>
<organism evidence="1">
    <name type="scientific">Ophidiomyces ophidiicola</name>
    <dbReference type="NCBI Taxonomy" id="1387563"/>
    <lineage>
        <taxon>Eukaryota</taxon>
        <taxon>Fungi</taxon>
        <taxon>Dikarya</taxon>
        <taxon>Ascomycota</taxon>
        <taxon>Pezizomycotina</taxon>
        <taxon>Eurotiomycetes</taxon>
        <taxon>Eurotiomycetidae</taxon>
        <taxon>Onygenales</taxon>
        <taxon>Onygenaceae</taxon>
        <taxon>Ophidiomyces</taxon>
    </lineage>
</organism>
<dbReference type="EMBL" id="JALBCA010000101">
    <property type="protein sequence ID" value="KAI2383044.1"/>
    <property type="molecule type" value="Genomic_DNA"/>
</dbReference>
<sequence>MGAAKPPRAAKSAPATTQSLPEKTFIIDNGAYTIKAGYAPPTTDDTAPSNPFSLCMLIPNALVKTRDKRVYIGSQLNTHITDWNEAHFRRPIEKGLIVNWEAQREIWEHSFFDEKVARKPEVRCKDPGDTTLVLTETPNAMVALQKNADEMIMEEWGFGGYLRCVGSPLNAWNEIHSLFGDPIVQDGSSGASPAECVLVVDSGYSHTTITPVYQGRPLQRAIRRLDIGGKFITNYLKELISIRHYNVMDETYVINKIKEAVCYVSSDFAGDLEKVQKSSKKGGGDTSGDGILVDYVLPDPNAGTSGFVRPHDPLLAAKKRKSLLSGPQPPTVEEFLVIGNERFAVPEVLLHPDDVGMKQPGIAEAIMQSLSTLPTGLHPVFLANILVVGGNALLPGLVDRLESELRQLASAECIVRVRKAPDPIRSTWLGASRLAGNRAALKGVAITRQQYQEYGSAWGLEAYWSYTRIFWRLETDSGGVV</sequence>
<accession>A0ACB8UQB5</accession>
<protein>
    <submittedName>
        <fullName evidence="1">Actin- protein 6</fullName>
    </submittedName>
</protein>
<evidence type="ECO:0000313" key="1">
    <source>
        <dbReference type="EMBL" id="KAI2383044.1"/>
    </source>
</evidence>
<comment type="caution">
    <text evidence="1">The sequence shown here is derived from an EMBL/GenBank/DDBJ whole genome shotgun (WGS) entry which is preliminary data.</text>
</comment>
<gene>
    <name evidence="1" type="primary">ARP6</name>
    <name evidence="1" type="ORF">LOY88_005546</name>
</gene>